<dbReference type="PANTHER" id="PTHR10996">
    <property type="entry name" value="2-HYDROXYACID DEHYDROGENASE-RELATED"/>
    <property type="match status" value="1"/>
</dbReference>
<sequence>MTALGKTGIIVNVARGEVIDEKELVKLLVRGEIGGAGLDVYEHEPHVPNEMLTLDNVVLSPHKAFFTPDSFAALEKVVIGNIRAFFSDKPLLTEIELD</sequence>
<dbReference type="Pfam" id="PF02826">
    <property type="entry name" value="2-Hacid_dh_C"/>
    <property type="match status" value="1"/>
</dbReference>
<dbReference type="InterPro" id="IPR036291">
    <property type="entry name" value="NAD(P)-bd_dom_sf"/>
</dbReference>
<reference evidence="3" key="1">
    <citation type="submission" date="2020-07" db="EMBL/GenBank/DDBJ databases">
        <title>Ethylene signaling mediates host invasion by parasitic plants.</title>
        <authorList>
            <person name="Yoshida S."/>
        </authorList>
    </citation>
    <scope>NUCLEOTIDE SEQUENCE</scope>
    <source>
        <strain evidence="3">Okayama</strain>
    </source>
</reference>
<dbReference type="GO" id="GO:0030267">
    <property type="term" value="F:glyoxylate reductase (NADPH) activity"/>
    <property type="evidence" value="ECO:0007669"/>
    <property type="project" value="TreeGrafter"/>
</dbReference>
<dbReference type="GO" id="GO:0005829">
    <property type="term" value="C:cytosol"/>
    <property type="evidence" value="ECO:0007669"/>
    <property type="project" value="TreeGrafter"/>
</dbReference>
<evidence type="ECO:0000313" key="3">
    <source>
        <dbReference type="EMBL" id="GFP81850.1"/>
    </source>
</evidence>
<dbReference type="GO" id="GO:0051287">
    <property type="term" value="F:NAD binding"/>
    <property type="evidence" value="ECO:0007669"/>
    <property type="project" value="InterPro"/>
</dbReference>
<keyword evidence="4" id="KW-1185">Reference proteome</keyword>
<dbReference type="Gene3D" id="3.40.50.720">
    <property type="entry name" value="NAD(P)-binding Rossmann-like Domain"/>
    <property type="match status" value="2"/>
</dbReference>
<dbReference type="PANTHER" id="PTHR10996:SF268">
    <property type="entry name" value="GLYOXYLATE_HYDROXYPYRUVATE REDUCTASE HPR3"/>
    <property type="match status" value="1"/>
</dbReference>
<evidence type="ECO:0000259" key="2">
    <source>
        <dbReference type="Pfam" id="PF02826"/>
    </source>
</evidence>
<evidence type="ECO:0000256" key="1">
    <source>
        <dbReference type="ARBA" id="ARBA00023002"/>
    </source>
</evidence>
<dbReference type="InterPro" id="IPR006140">
    <property type="entry name" value="D-isomer_DH_NAD-bd"/>
</dbReference>
<dbReference type="GO" id="GO:0016618">
    <property type="term" value="F:hydroxypyruvate reductase [NAD(P)H] activity"/>
    <property type="evidence" value="ECO:0007669"/>
    <property type="project" value="TreeGrafter"/>
</dbReference>
<keyword evidence="3" id="KW-0670">Pyruvate</keyword>
<dbReference type="Proteomes" id="UP000653305">
    <property type="component" value="Unassembled WGS sequence"/>
</dbReference>
<dbReference type="InterPro" id="IPR050223">
    <property type="entry name" value="D-isomer_2-hydroxyacid_DH"/>
</dbReference>
<proteinExistence type="predicted"/>
<feature type="domain" description="D-isomer specific 2-hydroxyacid dehydrogenase NAD-binding" evidence="2">
    <location>
        <begin position="3"/>
        <end position="64"/>
    </location>
</feature>
<organism evidence="3 4">
    <name type="scientific">Phtheirospermum japonicum</name>
    <dbReference type="NCBI Taxonomy" id="374723"/>
    <lineage>
        <taxon>Eukaryota</taxon>
        <taxon>Viridiplantae</taxon>
        <taxon>Streptophyta</taxon>
        <taxon>Embryophyta</taxon>
        <taxon>Tracheophyta</taxon>
        <taxon>Spermatophyta</taxon>
        <taxon>Magnoliopsida</taxon>
        <taxon>eudicotyledons</taxon>
        <taxon>Gunneridae</taxon>
        <taxon>Pentapetalae</taxon>
        <taxon>asterids</taxon>
        <taxon>lamiids</taxon>
        <taxon>Lamiales</taxon>
        <taxon>Orobanchaceae</taxon>
        <taxon>Orobanchaceae incertae sedis</taxon>
        <taxon>Phtheirospermum</taxon>
    </lineage>
</organism>
<name>A0A830B2H4_9LAMI</name>
<evidence type="ECO:0000313" key="4">
    <source>
        <dbReference type="Proteomes" id="UP000653305"/>
    </source>
</evidence>
<dbReference type="EMBL" id="BMAC01000034">
    <property type="protein sequence ID" value="GFP81850.1"/>
    <property type="molecule type" value="Genomic_DNA"/>
</dbReference>
<keyword evidence="1" id="KW-0560">Oxidoreductase</keyword>
<protein>
    <submittedName>
        <fullName evidence="3">Glyoxylate/hydroxypyruvate reductase hpr3</fullName>
    </submittedName>
</protein>
<dbReference type="SUPFAM" id="SSF51735">
    <property type="entry name" value="NAD(P)-binding Rossmann-fold domains"/>
    <property type="match status" value="1"/>
</dbReference>
<comment type="caution">
    <text evidence="3">The sequence shown here is derived from an EMBL/GenBank/DDBJ whole genome shotgun (WGS) entry which is preliminary data.</text>
</comment>
<dbReference type="AlphaFoldDB" id="A0A830B2H4"/>
<accession>A0A830B2H4</accession>
<gene>
    <name evidence="3" type="ORF">PHJA_000328300</name>
</gene>
<dbReference type="OrthoDB" id="909896at2759"/>